<evidence type="ECO:0008006" key="4">
    <source>
        <dbReference type="Google" id="ProtNLM"/>
    </source>
</evidence>
<reference evidence="2 3" key="1">
    <citation type="journal article" date="2014" name="BMC Genomics">
        <title>Comparison of environmental and isolate Sulfobacillus genomes reveals diverse carbon, sulfur, nitrogen, and hydrogen metabolisms.</title>
        <authorList>
            <person name="Justice N.B."/>
            <person name="Norman A."/>
            <person name="Brown C.T."/>
            <person name="Singh A."/>
            <person name="Thomas B.C."/>
            <person name="Banfield J.F."/>
        </authorList>
    </citation>
    <scope>NUCLEOTIDE SEQUENCE [LARGE SCALE GENOMIC DNA]</scope>
    <source>
        <strain evidence="2">AMDSBA1</strain>
    </source>
</reference>
<gene>
    <name evidence="2" type="ORF">C7B43_18030</name>
</gene>
<organism evidence="2 3">
    <name type="scientific">Sulfobacillus benefaciens</name>
    <dbReference type="NCBI Taxonomy" id="453960"/>
    <lineage>
        <taxon>Bacteria</taxon>
        <taxon>Bacillati</taxon>
        <taxon>Bacillota</taxon>
        <taxon>Clostridia</taxon>
        <taxon>Eubacteriales</taxon>
        <taxon>Clostridiales Family XVII. Incertae Sedis</taxon>
        <taxon>Sulfobacillus</taxon>
    </lineage>
</organism>
<name>A0A2T2WRL9_9FIRM</name>
<accession>A0A2T2WRL9</accession>
<dbReference type="Proteomes" id="UP000242699">
    <property type="component" value="Unassembled WGS sequence"/>
</dbReference>
<feature type="region of interest" description="Disordered" evidence="1">
    <location>
        <begin position="27"/>
        <end position="95"/>
    </location>
</feature>
<evidence type="ECO:0000256" key="1">
    <source>
        <dbReference type="SAM" id="MobiDB-lite"/>
    </source>
</evidence>
<dbReference type="PROSITE" id="PS51257">
    <property type="entry name" value="PROKAR_LIPOPROTEIN"/>
    <property type="match status" value="1"/>
</dbReference>
<sequence>MRQKFIGIGGVLGSVVLAGCGINATVTPANNSTSQVSGTVHASEAPSTNPSSSSRPSSPASVSSSTSGPPSSSPTTSPTKTSTTPHSSPAKSNTLSPITYTANQQATIFELGHQAGFPAAYVPREGFHSTYVKATVFTAATSHKTVLMLTYNNFTVQESGTMDSFGSGGNHATTGSAQLTIPGSGSRVPIMGTWTTDYGIQGSGTHSFLTFRMNGVYYDIMSLSNTLSEAQINTIADSFSET</sequence>
<evidence type="ECO:0000313" key="3">
    <source>
        <dbReference type="Proteomes" id="UP000242699"/>
    </source>
</evidence>
<evidence type="ECO:0000313" key="2">
    <source>
        <dbReference type="EMBL" id="PSR24894.1"/>
    </source>
</evidence>
<comment type="caution">
    <text evidence="2">The sequence shown here is derived from an EMBL/GenBank/DDBJ whole genome shotgun (WGS) entry which is preliminary data.</text>
</comment>
<feature type="compositionally biased region" description="Polar residues" evidence="1">
    <location>
        <begin position="27"/>
        <end position="40"/>
    </location>
</feature>
<protein>
    <recommendedName>
        <fullName evidence="4">DUF4367 domain-containing protein</fullName>
    </recommendedName>
</protein>
<proteinExistence type="predicted"/>
<dbReference type="EMBL" id="PXYT01000065">
    <property type="protein sequence ID" value="PSR24894.1"/>
    <property type="molecule type" value="Genomic_DNA"/>
</dbReference>
<feature type="compositionally biased region" description="Low complexity" evidence="1">
    <location>
        <begin position="46"/>
        <end position="89"/>
    </location>
</feature>
<dbReference type="AlphaFoldDB" id="A0A2T2WRL9"/>